<protein>
    <submittedName>
        <fullName evidence="4">Dienelactone hydrolase family protein</fullName>
    </submittedName>
</protein>
<dbReference type="PANTHER" id="PTHR22946">
    <property type="entry name" value="DIENELACTONE HYDROLASE DOMAIN-CONTAINING PROTEIN-RELATED"/>
    <property type="match status" value="1"/>
</dbReference>
<dbReference type="InterPro" id="IPR002925">
    <property type="entry name" value="Dienelactn_hydro"/>
</dbReference>
<name>A0ABS8G7M7_9ALTE</name>
<reference evidence="4 5" key="1">
    <citation type="submission" date="2021-10" db="EMBL/GenBank/DDBJ databases">
        <title>Draft genome of Aestuariibacter halophilus JC2043.</title>
        <authorList>
            <person name="Emsley S.A."/>
            <person name="Pfannmuller K.M."/>
            <person name="Ushijima B."/>
            <person name="Saw J.H."/>
            <person name="Videau P."/>
        </authorList>
    </citation>
    <scope>NUCLEOTIDE SEQUENCE [LARGE SCALE GENOMIC DNA]</scope>
    <source>
        <strain evidence="4 5">JC2043</strain>
    </source>
</reference>
<keyword evidence="5" id="KW-1185">Reference proteome</keyword>
<comment type="caution">
    <text evidence="4">The sequence shown here is derived from an EMBL/GenBank/DDBJ whole genome shotgun (WGS) entry which is preliminary data.</text>
</comment>
<dbReference type="SUPFAM" id="SSF53474">
    <property type="entry name" value="alpha/beta-Hydrolases"/>
    <property type="match status" value="1"/>
</dbReference>
<evidence type="ECO:0000259" key="3">
    <source>
        <dbReference type="Pfam" id="PF01738"/>
    </source>
</evidence>
<dbReference type="Gene3D" id="3.40.50.1820">
    <property type="entry name" value="alpha/beta hydrolase"/>
    <property type="match status" value="1"/>
</dbReference>
<feature type="domain" description="Dienelactone hydrolase" evidence="3">
    <location>
        <begin position="114"/>
        <end position="279"/>
    </location>
</feature>
<evidence type="ECO:0000313" key="4">
    <source>
        <dbReference type="EMBL" id="MCC2616582.1"/>
    </source>
</evidence>
<dbReference type="PANTHER" id="PTHR22946:SF9">
    <property type="entry name" value="POLYKETIDE TRANSFERASE AF380"/>
    <property type="match status" value="1"/>
</dbReference>
<evidence type="ECO:0000256" key="2">
    <source>
        <dbReference type="SAM" id="Phobius"/>
    </source>
</evidence>
<dbReference type="GO" id="GO:0016787">
    <property type="term" value="F:hydrolase activity"/>
    <property type="evidence" value="ECO:0007669"/>
    <property type="project" value="UniProtKB-KW"/>
</dbReference>
<dbReference type="Proteomes" id="UP001520878">
    <property type="component" value="Unassembled WGS sequence"/>
</dbReference>
<evidence type="ECO:0000313" key="5">
    <source>
        <dbReference type="Proteomes" id="UP001520878"/>
    </source>
</evidence>
<evidence type="ECO:0000256" key="1">
    <source>
        <dbReference type="ARBA" id="ARBA00022801"/>
    </source>
</evidence>
<keyword evidence="2" id="KW-0472">Membrane</keyword>
<keyword evidence="1 4" id="KW-0378">Hydrolase</keyword>
<sequence>MQTAKRVFYIVVAFGLVLGALWYGIFSLKTQVVSSEQLAQRYGMDNRVPTLHLEPLEAGAFALSFDSYDGQKVVGQISLPTDATGPYPVMLGLHAMGRSYPRWWTDSLRGSPTLTHVNDITEHANRLGYAVIALDARYHGERKDPDMDLFKIMRNLHLWGDRAAYEDMIVGTVKDYRLLINALAVDPRFDLGHLVATGYSMGAQMSLLLAGHDPRITGVVSIVPPYLDDTMAVVAPKNAVAKIQQAKVLMIVADDDEHADVEDSRAVFEAIPGRHNRFHVATGGHILPDNYVQTVADWLQQQRLNLSPLAGHHEGAASNGAD</sequence>
<accession>A0ABS8G7M7</accession>
<dbReference type="InterPro" id="IPR029058">
    <property type="entry name" value="AB_hydrolase_fold"/>
</dbReference>
<keyword evidence="2" id="KW-0812">Transmembrane</keyword>
<feature type="transmembrane region" description="Helical" evidence="2">
    <location>
        <begin position="7"/>
        <end position="26"/>
    </location>
</feature>
<proteinExistence type="predicted"/>
<organism evidence="4 5">
    <name type="scientific">Fluctibacter halophilus</name>
    <dbReference type="NCBI Taxonomy" id="226011"/>
    <lineage>
        <taxon>Bacteria</taxon>
        <taxon>Pseudomonadati</taxon>
        <taxon>Pseudomonadota</taxon>
        <taxon>Gammaproteobacteria</taxon>
        <taxon>Alteromonadales</taxon>
        <taxon>Alteromonadaceae</taxon>
        <taxon>Fluctibacter</taxon>
    </lineage>
</organism>
<keyword evidence="2" id="KW-1133">Transmembrane helix</keyword>
<dbReference type="RefSeq" id="WP_229160063.1">
    <property type="nucleotide sequence ID" value="NZ_JAJEWP010000002.1"/>
</dbReference>
<dbReference type="InterPro" id="IPR050261">
    <property type="entry name" value="FrsA_esterase"/>
</dbReference>
<gene>
    <name evidence="4" type="ORF">LJ739_10045</name>
</gene>
<dbReference type="EMBL" id="JAJEWP010000002">
    <property type="protein sequence ID" value="MCC2616582.1"/>
    <property type="molecule type" value="Genomic_DNA"/>
</dbReference>
<dbReference type="Pfam" id="PF01738">
    <property type="entry name" value="DLH"/>
    <property type="match status" value="1"/>
</dbReference>